<dbReference type="Proteomes" id="UP000308652">
    <property type="component" value="Unassembled WGS sequence"/>
</dbReference>
<protein>
    <submittedName>
        <fullName evidence="2">Uncharacterized protein</fullName>
    </submittedName>
</protein>
<evidence type="ECO:0000256" key="1">
    <source>
        <dbReference type="SAM" id="MobiDB-lite"/>
    </source>
</evidence>
<organism evidence="2 3">
    <name type="scientific">Crucibulum laeve</name>
    <dbReference type="NCBI Taxonomy" id="68775"/>
    <lineage>
        <taxon>Eukaryota</taxon>
        <taxon>Fungi</taxon>
        <taxon>Dikarya</taxon>
        <taxon>Basidiomycota</taxon>
        <taxon>Agaricomycotina</taxon>
        <taxon>Agaricomycetes</taxon>
        <taxon>Agaricomycetidae</taxon>
        <taxon>Agaricales</taxon>
        <taxon>Agaricineae</taxon>
        <taxon>Nidulariaceae</taxon>
        <taxon>Crucibulum</taxon>
    </lineage>
</organism>
<sequence length="576" mass="64150">MWGRYSTANEELKCLEVKPTKLWPNLIEVLDSHVLDKGGDSILWELQEAEVLDPEVTSVWGTVITQEDKPSAGDLWGIPVTLEAPPGGLMKSEGPIEKCTKEFNCSEPPVSGSNSNNSNNWGGPEQQVGFDDLTTFWSSGVTHLGSILDQQTATLVPSNLADSDTYDDYIEAVNSKAMAFYQLLKTIFFVQGWDQADSQGTDKVLNVPQLSIKDFSQPIIARHTKGILQGTGTFIVSIPTPGKKELSSLAVVTYEVEANGFGTWECSQDPGGTGCVHVSPARAIIMHVLKINIEDKEVESKPEEKGSQRKCLDIPTKTEHSILYIPQLPPVWARIAADPINNLVGGLMEGMPKKLKKAVVYGLNGMTNVLLELQKCPDCQKSNGVAESVSEDGFREAWFDACNVVPHQKTRYGMEYHSHFNLKRLNPRSNQQLKQLKSQSLEIKRDICHSSSASRIEHCPELVASITSRVDEEPDLPVEGDNVDKDNEDRRTVGITQQKEKDQRKQKKEFKQKIQLLEILPLIEESLKGVNAGMEGIFQKYFGVTARLNKLVALDYYRDLFVTLCISFLLQFLILQ</sequence>
<dbReference type="EMBL" id="ML213662">
    <property type="protein sequence ID" value="TFK32831.1"/>
    <property type="molecule type" value="Genomic_DNA"/>
</dbReference>
<dbReference type="OrthoDB" id="5598737at2759"/>
<proteinExistence type="predicted"/>
<reference evidence="2 3" key="1">
    <citation type="journal article" date="2019" name="Nat. Ecol. Evol.">
        <title>Megaphylogeny resolves global patterns of mushroom evolution.</title>
        <authorList>
            <person name="Varga T."/>
            <person name="Krizsan K."/>
            <person name="Foldi C."/>
            <person name="Dima B."/>
            <person name="Sanchez-Garcia M."/>
            <person name="Sanchez-Ramirez S."/>
            <person name="Szollosi G.J."/>
            <person name="Szarkandi J.G."/>
            <person name="Papp V."/>
            <person name="Albert L."/>
            <person name="Andreopoulos W."/>
            <person name="Angelini C."/>
            <person name="Antonin V."/>
            <person name="Barry K.W."/>
            <person name="Bougher N.L."/>
            <person name="Buchanan P."/>
            <person name="Buyck B."/>
            <person name="Bense V."/>
            <person name="Catcheside P."/>
            <person name="Chovatia M."/>
            <person name="Cooper J."/>
            <person name="Damon W."/>
            <person name="Desjardin D."/>
            <person name="Finy P."/>
            <person name="Geml J."/>
            <person name="Haridas S."/>
            <person name="Hughes K."/>
            <person name="Justo A."/>
            <person name="Karasinski D."/>
            <person name="Kautmanova I."/>
            <person name="Kiss B."/>
            <person name="Kocsube S."/>
            <person name="Kotiranta H."/>
            <person name="LaButti K.M."/>
            <person name="Lechner B.E."/>
            <person name="Liimatainen K."/>
            <person name="Lipzen A."/>
            <person name="Lukacs Z."/>
            <person name="Mihaltcheva S."/>
            <person name="Morgado L.N."/>
            <person name="Niskanen T."/>
            <person name="Noordeloos M.E."/>
            <person name="Ohm R.A."/>
            <person name="Ortiz-Santana B."/>
            <person name="Ovrebo C."/>
            <person name="Racz N."/>
            <person name="Riley R."/>
            <person name="Savchenko A."/>
            <person name="Shiryaev A."/>
            <person name="Soop K."/>
            <person name="Spirin V."/>
            <person name="Szebenyi C."/>
            <person name="Tomsovsky M."/>
            <person name="Tulloss R.E."/>
            <person name="Uehling J."/>
            <person name="Grigoriev I.V."/>
            <person name="Vagvolgyi C."/>
            <person name="Papp T."/>
            <person name="Martin F.M."/>
            <person name="Miettinen O."/>
            <person name="Hibbett D.S."/>
            <person name="Nagy L.G."/>
        </authorList>
    </citation>
    <scope>NUCLEOTIDE SEQUENCE [LARGE SCALE GENOMIC DNA]</scope>
    <source>
        <strain evidence="2 3">CBS 166.37</strain>
    </source>
</reference>
<name>A0A5C3LVR1_9AGAR</name>
<evidence type="ECO:0000313" key="2">
    <source>
        <dbReference type="EMBL" id="TFK32831.1"/>
    </source>
</evidence>
<gene>
    <name evidence="2" type="ORF">BDQ12DRAFT_670757</name>
</gene>
<accession>A0A5C3LVR1</accession>
<keyword evidence="3" id="KW-1185">Reference proteome</keyword>
<evidence type="ECO:0000313" key="3">
    <source>
        <dbReference type="Proteomes" id="UP000308652"/>
    </source>
</evidence>
<feature type="region of interest" description="Disordered" evidence="1">
    <location>
        <begin position="473"/>
        <end position="506"/>
    </location>
</feature>
<feature type="compositionally biased region" description="Basic and acidic residues" evidence="1">
    <location>
        <begin position="482"/>
        <end position="503"/>
    </location>
</feature>
<dbReference type="AlphaFoldDB" id="A0A5C3LVR1"/>